<gene>
    <name evidence="9" type="ORF">MNBD_ACTINO01-752</name>
</gene>
<dbReference type="InterPro" id="IPR051393">
    <property type="entry name" value="ABC_transporter_permease"/>
</dbReference>
<dbReference type="PANTHER" id="PTHR30193">
    <property type="entry name" value="ABC TRANSPORTER PERMEASE PROTEIN"/>
    <property type="match status" value="1"/>
</dbReference>
<dbReference type="CDD" id="cd06261">
    <property type="entry name" value="TM_PBP2"/>
    <property type="match status" value="1"/>
</dbReference>
<name>A0A3B0SFV5_9ZZZZ</name>
<comment type="subcellular location">
    <subcellularLocation>
        <location evidence="1">Cell membrane</location>
        <topology evidence="1">Multi-pass membrane protein</topology>
    </subcellularLocation>
</comment>
<keyword evidence="3" id="KW-1003">Cell membrane</keyword>
<dbReference type="InterPro" id="IPR000515">
    <property type="entry name" value="MetI-like"/>
</dbReference>
<keyword evidence="6 7" id="KW-0472">Membrane</keyword>
<feature type="transmembrane region" description="Helical" evidence="7">
    <location>
        <begin position="199"/>
        <end position="221"/>
    </location>
</feature>
<organism evidence="9">
    <name type="scientific">hydrothermal vent metagenome</name>
    <dbReference type="NCBI Taxonomy" id="652676"/>
    <lineage>
        <taxon>unclassified sequences</taxon>
        <taxon>metagenomes</taxon>
        <taxon>ecological metagenomes</taxon>
    </lineage>
</organism>
<evidence type="ECO:0000256" key="1">
    <source>
        <dbReference type="ARBA" id="ARBA00004651"/>
    </source>
</evidence>
<protein>
    <submittedName>
        <fullName evidence="9">N-Acetyl-D-glucosamine ABC transport system, permease protein 1</fullName>
    </submittedName>
</protein>
<evidence type="ECO:0000256" key="2">
    <source>
        <dbReference type="ARBA" id="ARBA00022448"/>
    </source>
</evidence>
<evidence type="ECO:0000256" key="3">
    <source>
        <dbReference type="ARBA" id="ARBA00022475"/>
    </source>
</evidence>
<evidence type="ECO:0000256" key="5">
    <source>
        <dbReference type="ARBA" id="ARBA00022989"/>
    </source>
</evidence>
<dbReference type="GO" id="GO:0055085">
    <property type="term" value="P:transmembrane transport"/>
    <property type="evidence" value="ECO:0007669"/>
    <property type="project" value="InterPro"/>
</dbReference>
<feature type="domain" description="ABC transmembrane type-1" evidence="8">
    <location>
        <begin position="68"/>
        <end position="280"/>
    </location>
</feature>
<dbReference type="Gene3D" id="1.10.3720.10">
    <property type="entry name" value="MetI-like"/>
    <property type="match status" value="1"/>
</dbReference>
<keyword evidence="4 7" id="KW-0812">Transmembrane</keyword>
<dbReference type="AlphaFoldDB" id="A0A3B0SFV5"/>
<evidence type="ECO:0000256" key="4">
    <source>
        <dbReference type="ARBA" id="ARBA00022692"/>
    </source>
</evidence>
<proteinExistence type="predicted"/>
<dbReference type="GO" id="GO:0005886">
    <property type="term" value="C:plasma membrane"/>
    <property type="evidence" value="ECO:0007669"/>
    <property type="project" value="UniProtKB-SubCell"/>
</dbReference>
<evidence type="ECO:0000313" key="9">
    <source>
        <dbReference type="EMBL" id="VAW04825.1"/>
    </source>
</evidence>
<keyword evidence="5 7" id="KW-1133">Transmembrane helix</keyword>
<dbReference type="InterPro" id="IPR035906">
    <property type="entry name" value="MetI-like_sf"/>
</dbReference>
<evidence type="ECO:0000259" key="8">
    <source>
        <dbReference type="PROSITE" id="PS50928"/>
    </source>
</evidence>
<feature type="transmembrane region" description="Helical" evidence="7">
    <location>
        <begin position="67"/>
        <end position="93"/>
    </location>
</feature>
<dbReference type="EMBL" id="UOEI01000407">
    <property type="protein sequence ID" value="VAW04825.1"/>
    <property type="molecule type" value="Genomic_DNA"/>
</dbReference>
<accession>A0A3B0SFV5</accession>
<feature type="transmembrane region" description="Helical" evidence="7">
    <location>
        <begin position="153"/>
        <end position="178"/>
    </location>
</feature>
<keyword evidence="2" id="KW-0813">Transport</keyword>
<dbReference type="SUPFAM" id="SSF161098">
    <property type="entry name" value="MetI-like"/>
    <property type="match status" value="1"/>
</dbReference>
<feature type="transmembrane region" description="Helical" evidence="7">
    <location>
        <begin position="259"/>
        <end position="279"/>
    </location>
</feature>
<evidence type="ECO:0000256" key="6">
    <source>
        <dbReference type="ARBA" id="ARBA00023136"/>
    </source>
</evidence>
<evidence type="ECO:0000256" key="7">
    <source>
        <dbReference type="SAM" id="Phobius"/>
    </source>
</evidence>
<dbReference type="PANTHER" id="PTHR30193:SF37">
    <property type="entry name" value="INNER MEMBRANE ABC TRANSPORTER PERMEASE PROTEIN YCJO"/>
    <property type="match status" value="1"/>
</dbReference>
<feature type="transmembrane region" description="Helical" evidence="7">
    <location>
        <begin position="12"/>
        <end position="39"/>
    </location>
</feature>
<dbReference type="PROSITE" id="PS50928">
    <property type="entry name" value="ABC_TM1"/>
    <property type="match status" value="1"/>
</dbReference>
<feature type="transmembrane region" description="Helical" evidence="7">
    <location>
        <begin position="105"/>
        <end position="125"/>
    </location>
</feature>
<reference evidence="9" key="1">
    <citation type="submission" date="2018-06" db="EMBL/GenBank/DDBJ databases">
        <authorList>
            <person name="Zhirakovskaya E."/>
        </authorList>
    </citation>
    <scope>NUCLEOTIDE SEQUENCE</scope>
</reference>
<sequence>MTWLGSARRWWIVFVAPSLIMLVVFTVAPIAAAAVLSFYRWDLLTSPEYVGLGNFIELAGDDAFRAALVHTLTFIAGYVPSVMAIGLVLALLMNRRSRLSGVSRVVFFMPVVAAWVAVALMWKWMLNSRFGVINWALSLVGIEGPAWLYERGWAMLSVIGVSIWKDAGFVMILFLAGLAAIPAEHREAAFVDGANPWQAFWRVTFPLLTPVVLLVSIILLINSFQVFEQVWILTGGGPLESTTVVVQQIVKNAFSFGRMGYAAAMSWVLFTFIFAVTILQTRLQKRWVHYGE</sequence>
<dbReference type="Pfam" id="PF00528">
    <property type="entry name" value="BPD_transp_1"/>
    <property type="match status" value="1"/>
</dbReference>